<accession>A0A6G1C4D5</accession>
<protein>
    <submittedName>
        <fullName evidence="1">Uncharacterized protein</fullName>
    </submittedName>
</protein>
<keyword evidence="2" id="KW-1185">Reference proteome</keyword>
<evidence type="ECO:0000313" key="1">
    <source>
        <dbReference type="EMBL" id="KAF0895099.1"/>
    </source>
</evidence>
<dbReference type="EMBL" id="SPHZ02000010">
    <property type="protein sequence ID" value="KAF0895099.1"/>
    <property type="molecule type" value="Genomic_DNA"/>
</dbReference>
<dbReference type="Proteomes" id="UP000479710">
    <property type="component" value="Unassembled WGS sequence"/>
</dbReference>
<reference evidence="1 2" key="1">
    <citation type="submission" date="2019-11" db="EMBL/GenBank/DDBJ databases">
        <title>Whole genome sequence of Oryza granulata.</title>
        <authorList>
            <person name="Li W."/>
        </authorList>
    </citation>
    <scope>NUCLEOTIDE SEQUENCE [LARGE SCALE GENOMIC DNA]</scope>
    <source>
        <strain evidence="2">cv. Menghai</strain>
        <tissue evidence="1">Leaf</tissue>
    </source>
</reference>
<proteinExistence type="predicted"/>
<sequence>MARKADAHGGLLFPILISALSPPPNLWLHSRRCRPIPFSAVPLRLLLLPLSPPCCLLSYLPSRATLATARFLARAAASSLLPTIHLPLPAATARINPLFIDGLEIFDEQNQKALEQGLDGVILEVEDMDDIIKLKKERGKEPVTVDKGYCVKGWGRRWVAGLPEYRASFPCKVTGMRVWCDGVQEGTEPLDGR</sequence>
<dbReference type="OrthoDB" id="600752at2759"/>
<evidence type="ECO:0000313" key="2">
    <source>
        <dbReference type="Proteomes" id="UP000479710"/>
    </source>
</evidence>
<comment type="caution">
    <text evidence="1">The sequence shown here is derived from an EMBL/GenBank/DDBJ whole genome shotgun (WGS) entry which is preliminary data.</text>
</comment>
<dbReference type="AlphaFoldDB" id="A0A6G1C4D5"/>
<organism evidence="1 2">
    <name type="scientific">Oryza meyeriana var. granulata</name>
    <dbReference type="NCBI Taxonomy" id="110450"/>
    <lineage>
        <taxon>Eukaryota</taxon>
        <taxon>Viridiplantae</taxon>
        <taxon>Streptophyta</taxon>
        <taxon>Embryophyta</taxon>
        <taxon>Tracheophyta</taxon>
        <taxon>Spermatophyta</taxon>
        <taxon>Magnoliopsida</taxon>
        <taxon>Liliopsida</taxon>
        <taxon>Poales</taxon>
        <taxon>Poaceae</taxon>
        <taxon>BOP clade</taxon>
        <taxon>Oryzoideae</taxon>
        <taxon>Oryzeae</taxon>
        <taxon>Oryzinae</taxon>
        <taxon>Oryza</taxon>
        <taxon>Oryza meyeriana</taxon>
    </lineage>
</organism>
<gene>
    <name evidence="1" type="ORF">E2562_006806</name>
</gene>
<name>A0A6G1C4D5_9ORYZ</name>